<reference evidence="2" key="1">
    <citation type="journal article" date="2014" name="Front. Microbiol.">
        <title>High frequency of phylogenetically diverse reductive dehalogenase-homologous genes in deep subseafloor sedimentary metagenomes.</title>
        <authorList>
            <person name="Kawai M."/>
            <person name="Futagami T."/>
            <person name="Toyoda A."/>
            <person name="Takaki Y."/>
            <person name="Nishi S."/>
            <person name="Hori S."/>
            <person name="Arai W."/>
            <person name="Tsubouchi T."/>
            <person name="Morono Y."/>
            <person name="Uchiyama I."/>
            <person name="Ito T."/>
            <person name="Fujiyama A."/>
            <person name="Inagaki F."/>
            <person name="Takami H."/>
        </authorList>
    </citation>
    <scope>NUCLEOTIDE SEQUENCE</scope>
    <source>
        <strain evidence="2">Expedition CK06-06</strain>
    </source>
</reference>
<sequence length="160" mass="18917">MPIPSNKKYEKIWEEDENKIDDKSNVTLLDNVDIKEETKSSTTQSKPKTTRKKRVVKKKVEETIEIPKKEELKIEKKLEKLVINEKPIEKKVVTPIIDMSLDMIYNNFILEGTPFKISHRGNDIFNSKKNIKQDYPKFIHDGFVLFGKKYTYRGMRIEKI</sequence>
<organism evidence="2">
    <name type="scientific">marine sediment metagenome</name>
    <dbReference type="NCBI Taxonomy" id="412755"/>
    <lineage>
        <taxon>unclassified sequences</taxon>
        <taxon>metagenomes</taxon>
        <taxon>ecological metagenomes</taxon>
    </lineage>
</organism>
<accession>X0TSG0</accession>
<comment type="caution">
    <text evidence="2">The sequence shown here is derived from an EMBL/GenBank/DDBJ whole genome shotgun (WGS) entry which is preliminary data.</text>
</comment>
<feature type="region of interest" description="Disordered" evidence="1">
    <location>
        <begin position="34"/>
        <end position="54"/>
    </location>
</feature>
<gene>
    <name evidence="2" type="ORF">S01H1_11404</name>
</gene>
<dbReference type="AlphaFoldDB" id="X0TSG0"/>
<protein>
    <submittedName>
        <fullName evidence="2">Uncharacterized protein</fullName>
    </submittedName>
</protein>
<evidence type="ECO:0000256" key="1">
    <source>
        <dbReference type="SAM" id="MobiDB-lite"/>
    </source>
</evidence>
<dbReference type="EMBL" id="BARS01005811">
    <property type="protein sequence ID" value="GAF79070.1"/>
    <property type="molecule type" value="Genomic_DNA"/>
</dbReference>
<name>X0TSG0_9ZZZZ</name>
<evidence type="ECO:0000313" key="2">
    <source>
        <dbReference type="EMBL" id="GAF79070.1"/>
    </source>
</evidence>
<proteinExistence type="predicted"/>